<organism evidence="1 2">
    <name type="scientific">Rubritalea halochordaticola</name>
    <dbReference type="NCBI Taxonomy" id="714537"/>
    <lineage>
        <taxon>Bacteria</taxon>
        <taxon>Pseudomonadati</taxon>
        <taxon>Verrucomicrobiota</taxon>
        <taxon>Verrucomicrobiia</taxon>
        <taxon>Verrucomicrobiales</taxon>
        <taxon>Rubritaleaceae</taxon>
        <taxon>Rubritalea</taxon>
    </lineage>
</organism>
<name>A0ABP9V4Q6_9BACT</name>
<dbReference type="EMBL" id="BAABRL010000027">
    <property type="protein sequence ID" value="GAA5497654.1"/>
    <property type="molecule type" value="Genomic_DNA"/>
</dbReference>
<keyword evidence="2" id="KW-1185">Reference proteome</keyword>
<accession>A0ABP9V4Q6</accession>
<dbReference type="InterPro" id="IPR022385">
    <property type="entry name" value="Rhs_assc_core"/>
</dbReference>
<evidence type="ECO:0008006" key="3">
    <source>
        <dbReference type="Google" id="ProtNLM"/>
    </source>
</evidence>
<dbReference type="NCBIfam" id="TIGR03696">
    <property type="entry name" value="Rhs_assc_core"/>
    <property type="match status" value="1"/>
</dbReference>
<dbReference type="Proteomes" id="UP001424741">
    <property type="component" value="Unassembled WGS sequence"/>
</dbReference>
<gene>
    <name evidence="1" type="ORF">Rhal01_03854</name>
</gene>
<sequence length="250" mass="26575">MRARYYNPLLRRFLNVDPAREGWNWYGYAGGNPIAFVDPTGLGISSALDAVQNTLSFLGMIPVVGNIFDAINVGISIGRGDYAGAAINIASALPGAGLGAGALAIGSRTGRRAFSGFASDVLNPANYNWSGRTNAILGLPVPSGAARNNLVYQSIDRAAGKVNYVGITRNFAARQSAHARLKGIQIQRIDGLSGLSRFDARSVEQVLIERHGLSRNNGTLLNLINSIAPNNPIYRKAIKRGEEILEGVGL</sequence>
<evidence type="ECO:0000313" key="1">
    <source>
        <dbReference type="EMBL" id="GAA5497654.1"/>
    </source>
</evidence>
<reference evidence="1 2" key="1">
    <citation type="submission" date="2024-02" db="EMBL/GenBank/DDBJ databases">
        <title>Rubritalea halochordaticola NBRC 107102.</title>
        <authorList>
            <person name="Ichikawa N."/>
            <person name="Katano-Makiyama Y."/>
            <person name="Hidaka K."/>
        </authorList>
    </citation>
    <scope>NUCLEOTIDE SEQUENCE [LARGE SCALE GENOMIC DNA]</scope>
    <source>
        <strain evidence="1 2">NBRC 107102</strain>
    </source>
</reference>
<dbReference type="Gene3D" id="2.180.10.10">
    <property type="entry name" value="RHS repeat-associated core"/>
    <property type="match status" value="1"/>
</dbReference>
<dbReference type="CDD" id="cd20745">
    <property type="entry name" value="FIX_RhsA_AHH_HNH-like"/>
    <property type="match status" value="1"/>
</dbReference>
<comment type="caution">
    <text evidence="1">The sequence shown here is derived from an EMBL/GenBank/DDBJ whole genome shotgun (WGS) entry which is preliminary data.</text>
</comment>
<protein>
    <recommendedName>
        <fullName evidence="3">RHS repeat-associated core domain-containing protein</fullName>
    </recommendedName>
</protein>
<evidence type="ECO:0000313" key="2">
    <source>
        <dbReference type="Proteomes" id="UP001424741"/>
    </source>
</evidence>
<proteinExistence type="predicted"/>